<keyword evidence="6" id="KW-0175">Coiled coil</keyword>
<dbReference type="GO" id="GO:0005730">
    <property type="term" value="C:nucleolus"/>
    <property type="evidence" value="ECO:0007669"/>
    <property type="project" value="UniProtKB-SubCell"/>
</dbReference>
<dbReference type="Pfam" id="PF00687">
    <property type="entry name" value="Ribosomal_L1"/>
    <property type="match status" value="1"/>
</dbReference>
<accession>A0A974BUX0</accession>
<protein>
    <recommendedName>
        <fullName evidence="10">Ribosomal L1 domain-containing protein 1</fullName>
    </recommendedName>
</protein>
<comment type="similarity">
    <text evidence="9">Belongs to the universal ribosomal protein uL1 family. Highly divergent.</text>
</comment>
<evidence type="ECO:0000313" key="13">
    <source>
        <dbReference type="Proteomes" id="UP000694892"/>
    </source>
</evidence>
<dbReference type="OMA" id="RTGTCCI"/>
<feature type="compositionally biased region" description="Polar residues" evidence="11">
    <location>
        <begin position="386"/>
        <end position="400"/>
    </location>
</feature>
<reference evidence="13" key="1">
    <citation type="journal article" date="2016" name="Nature">
        <title>Genome evolution in the allotetraploid frog Xenopus laevis.</title>
        <authorList>
            <person name="Session A.M."/>
            <person name="Uno Y."/>
            <person name="Kwon T."/>
            <person name="Chapman J.A."/>
            <person name="Toyoda A."/>
            <person name="Takahashi S."/>
            <person name="Fukui A."/>
            <person name="Hikosaka A."/>
            <person name="Suzuki A."/>
            <person name="Kondo M."/>
            <person name="van Heeringen S.J."/>
            <person name="Quigley I."/>
            <person name="Heinz S."/>
            <person name="Ogino H."/>
            <person name="Ochi H."/>
            <person name="Hellsten U."/>
            <person name="Lyons J.B."/>
            <person name="Simakov O."/>
            <person name="Putnam N."/>
            <person name="Stites J."/>
            <person name="Kuroki Y."/>
            <person name="Tanaka T."/>
            <person name="Michiue T."/>
            <person name="Watanabe M."/>
            <person name="Bogdanovic O."/>
            <person name="Lister R."/>
            <person name="Georgiou G."/>
            <person name="Paranjpe S.S."/>
            <person name="van Kruijsbergen I."/>
            <person name="Shu S."/>
            <person name="Carlson J."/>
            <person name="Kinoshita T."/>
            <person name="Ohta Y."/>
            <person name="Mawaribuchi S."/>
            <person name="Jenkins J."/>
            <person name="Grimwood J."/>
            <person name="Schmutz J."/>
            <person name="Mitros T."/>
            <person name="Mozaffari S.V."/>
            <person name="Suzuki Y."/>
            <person name="Haramoto Y."/>
            <person name="Yamamoto T.S."/>
            <person name="Takagi C."/>
            <person name="Heald R."/>
            <person name="Miller K."/>
            <person name="Haudenschild C."/>
            <person name="Kitzman J."/>
            <person name="Nakayama T."/>
            <person name="Izutsu Y."/>
            <person name="Robert J."/>
            <person name="Fortriede J."/>
            <person name="Burns K."/>
            <person name="Lotay V."/>
            <person name="Karimi K."/>
            <person name="Yasuoka Y."/>
            <person name="Dichmann D.S."/>
            <person name="Flajnik M.F."/>
            <person name="Houston D.W."/>
            <person name="Shendure J."/>
            <person name="DuPasquier L."/>
            <person name="Vize P.D."/>
            <person name="Zorn A.M."/>
            <person name="Ito M."/>
            <person name="Marcotte E.M."/>
            <person name="Wallingford J.B."/>
            <person name="Ito Y."/>
            <person name="Asashima M."/>
            <person name="Ueno N."/>
            <person name="Matsuda Y."/>
            <person name="Veenstra G.J."/>
            <person name="Fujiyama A."/>
            <person name="Harland R.M."/>
            <person name="Taira M."/>
            <person name="Rokhsar D.S."/>
        </authorList>
    </citation>
    <scope>NUCLEOTIDE SEQUENCE [LARGE SCALE GENOMIC DNA]</scope>
    <source>
        <strain evidence="13">J</strain>
    </source>
</reference>
<dbReference type="Gene3D" id="3.30.190.20">
    <property type="match status" value="1"/>
</dbReference>
<evidence type="ECO:0000256" key="11">
    <source>
        <dbReference type="SAM" id="MobiDB-lite"/>
    </source>
</evidence>
<keyword evidence="3" id="KW-0597">Phosphoprotein</keyword>
<feature type="compositionally biased region" description="Acidic residues" evidence="11">
    <location>
        <begin position="411"/>
        <end position="420"/>
    </location>
</feature>
<evidence type="ECO:0000256" key="4">
    <source>
        <dbReference type="ARBA" id="ARBA00022843"/>
    </source>
</evidence>
<dbReference type="InterPro" id="IPR023674">
    <property type="entry name" value="Ribosomal_uL1-like"/>
</dbReference>
<dbReference type="Gene3D" id="3.40.50.790">
    <property type="match status" value="1"/>
</dbReference>
<dbReference type="EMBL" id="CM004483">
    <property type="protein sequence ID" value="OCT61479.1"/>
    <property type="molecule type" value="Genomic_DNA"/>
</dbReference>
<keyword evidence="2" id="KW-1017">Isopeptide bond</keyword>
<name>A0A974BUX0_XENLA</name>
<proteinExistence type="inferred from homology"/>
<keyword evidence="7" id="KW-0539">Nucleus</keyword>
<evidence type="ECO:0000256" key="10">
    <source>
        <dbReference type="ARBA" id="ARBA00070787"/>
    </source>
</evidence>
<evidence type="ECO:0000256" key="1">
    <source>
        <dbReference type="ARBA" id="ARBA00004604"/>
    </source>
</evidence>
<sequence>MEGEGFKTEVERKAWEPCHWLTKEEGEQTSNRKPGVSSAASNSYWRACFLHITYSVIITRFVHLFFWPKILAQLLHSSTDLLLNSSHACIQDFARAALEFSPKHSRGYLSCLARRNFSWGASGQVKKAVQALLAYQKKKEDGNVLLLNEHDRISLMLTVWRIPSREQTIRIPLPHAIRPEACDVCLFTRDEPNMTSEQTEKFYKKLLSQHGIKQISEVISLNRLKKEYKPYEAKRRLLASFDLFLSDDRIRRFLPSLLGKHFYKAKREPQSVNLKSKYLAALLNRFIQGTQLHINNKGCCYSIRVGHTDMKVDDIVENAVAVAKVLAEKLPMKWKSVKVLHLKTQTSVALPVFNSPLSNIHEINLLLKKNKKKKQRKSDKKAKSVSPGSGVTSDASATVQEESEASFAEINEPDDVEEEIPQLIPIQLPTKEEEEIKTISSSKKKTPKVQAKENTNVTKENVILTPKAAGQKRRVSTKKGDILETPTKQKKVQTPKRDRGQETKPEGDVIKKTPKAVSKPTIKLSKSAKKAPQTPKLKQKKKMKIPQSA</sequence>
<organism evidence="12 13">
    <name type="scientific">Xenopus laevis</name>
    <name type="common">African clawed frog</name>
    <dbReference type="NCBI Taxonomy" id="8355"/>
    <lineage>
        <taxon>Eukaryota</taxon>
        <taxon>Metazoa</taxon>
        <taxon>Chordata</taxon>
        <taxon>Craniata</taxon>
        <taxon>Vertebrata</taxon>
        <taxon>Euteleostomi</taxon>
        <taxon>Amphibia</taxon>
        <taxon>Batrachia</taxon>
        <taxon>Anura</taxon>
        <taxon>Pipoidea</taxon>
        <taxon>Pipidae</taxon>
        <taxon>Xenopodinae</taxon>
        <taxon>Xenopus</taxon>
        <taxon>Xenopus</taxon>
    </lineage>
</organism>
<evidence type="ECO:0000256" key="5">
    <source>
        <dbReference type="ARBA" id="ARBA00022990"/>
    </source>
</evidence>
<feature type="region of interest" description="Disordered" evidence="11">
    <location>
        <begin position="368"/>
        <end position="453"/>
    </location>
</feature>
<evidence type="ECO:0000256" key="6">
    <source>
        <dbReference type="ARBA" id="ARBA00023054"/>
    </source>
</evidence>
<dbReference type="CDD" id="cd00403">
    <property type="entry name" value="Ribosomal_L1"/>
    <property type="match status" value="1"/>
</dbReference>
<feature type="region of interest" description="Disordered" evidence="11">
    <location>
        <begin position="467"/>
        <end position="549"/>
    </location>
</feature>
<dbReference type="InterPro" id="IPR016095">
    <property type="entry name" value="Ribosomal_uL1_3-a/b-sand"/>
</dbReference>
<evidence type="ECO:0000256" key="8">
    <source>
        <dbReference type="ARBA" id="ARBA00054167"/>
    </source>
</evidence>
<gene>
    <name evidence="12" type="ORF">XELAEV_18047504mg</name>
</gene>
<dbReference type="Proteomes" id="UP000694892">
    <property type="component" value="Chromosome 9_10S"/>
</dbReference>
<feature type="compositionally biased region" description="Basic and acidic residues" evidence="11">
    <location>
        <begin position="495"/>
        <end position="511"/>
    </location>
</feature>
<comment type="function">
    <text evidence="8">Regulates cellular senescence through inhibition of PTEN translation. Acts as a pro-apoptotic regulator in response to DNA damage.</text>
</comment>
<evidence type="ECO:0000256" key="7">
    <source>
        <dbReference type="ARBA" id="ARBA00023242"/>
    </source>
</evidence>
<keyword evidence="5" id="KW-0007">Acetylation</keyword>
<dbReference type="InterPro" id="IPR028364">
    <property type="entry name" value="Ribosomal_uL1/biogenesis"/>
</dbReference>
<dbReference type="AlphaFoldDB" id="A0A974BUX0"/>
<comment type="subcellular location">
    <subcellularLocation>
        <location evidence="1">Nucleus</location>
        <location evidence="1">Nucleolus</location>
    </subcellularLocation>
</comment>
<dbReference type="SUPFAM" id="SSF56808">
    <property type="entry name" value="Ribosomal protein L1"/>
    <property type="match status" value="1"/>
</dbReference>
<evidence type="ECO:0000256" key="9">
    <source>
        <dbReference type="ARBA" id="ARBA00061550"/>
    </source>
</evidence>
<evidence type="ECO:0000313" key="12">
    <source>
        <dbReference type="EMBL" id="OCT61479.1"/>
    </source>
</evidence>
<evidence type="ECO:0000256" key="3">
    <source>
        <dbReference type="ARBA" id="ARBA00022553"/>
    </source>
</evidence>
<dbReference type="FunFam" id="3.40.50.790:FF:000004">
    <property type="entry name" value="Ribosomal L1 domain-containing 1-like 1"/>
    <property type="match status" value="1"/>
</dbReference>
<feature type="compositionally biased region" description="Basic residues" evidence="11">
    <location>
        <begin position="537"/>
        <end position="549"/>
    </location>
</feature>
<feature type="compositionally biased region" description="Basic residues" evidence="11">
    <location>
        <begin position="368"/>
        <end position="380"/>
    </location>
</feature>
<keyword evidence="4" id="KW-0832">Ubl conjugation</keyword>
<evidence type="ECO:0000256" key="2">
    <source>
        <dbReference type="ARBA" id="ARBA00022499"/>
    </source>
</evidence>